<evidence type="ECO:0000256" key="4">
    <source>
        <dbReference type="PROSITE-ProRule" id="PRU00103"/>
    </source>
</evidence>
<evidence type="ECO:0000256" key="5">
    <source>
        <dbReference type="SAM" id="MobiDB-lite"/>
    </source>
</evidence>
<feature type="compositionally biased region" description="Low complexity" evidence="5">
    <location>
        <begin position="842"/>
        <end position="851"/>
    </location>
</feature>
<keyword evidence="8" id="KW-1185">Reference proteome</keyword>
<dbReference type="Pfam" id="PF24916">
    <property type="entry name" value="HEAT_GCN1_fung"/>
    <property type="match status" value="1"/>
</dbReference>
<dbReference type="InterPro" id="IPR000357">
    <property type="entry name" value="HEAT"/>
</dbReference>
<protein>
    <recommendedName>
        <fullName evidence="3">eIF-2-alpha kinase activator GCN1</fullName>
    </recommendedName>
</protein>
<dbReference type="Pfam" id="PF25801">
    <property type="entry name" value="HEAT_GCN1_C_2"/>
    <property type="match status" value="1"/>
</dbReference>
<dbReference type="InterPro" id="IPR021133">
    <property type="entry name" value="HEAT_type_2"/>
</dbReference>
<name>A0A9P3H4Q3_9FUNG</name>
<dbReference type="GO" id="GO:0034198">
    <property type="term" value="P:cellular response to amino acid starvation"/>
    <property type="evidence" value="ECO:0007669"/>
    <property type="project" value="TreeGrafter"/>
</dbReference>
<dbReference type="GO" id="GO:1904688">
    <property type="term" value="P:regulation of cytoplasmic translational initiation"/>
    <property type="evidence" value="ECO:0007669"/>
    <property type="project" value="UniProtKB-ARBA"/>
</dbReference>
<dbReference type="Pfam" id="PF24987">
    <property type="entry name" value="HEAT_EF3_N"/>
    <property type="match status" value="2"/>
</dbReference>
<dbReference type="InterPro" id="IPR011989">
    <property type="entry name" value="ARM-like"/>
</dbReference>
<feature type="repeat" description="HEAT" evidence="4">
    <location>
        <begin position="2010"/>
        <end position="2047"/>
    </location>
</feature>
<dbReference type="PANTHER" id="PTHR23346:SF7">
    <property type="entry name" value="STALLED RIBOSOME SENSOR GCN1"/>
    <property type="match status" value="1"/>
</dbReference>
<dbReference type="InterPro" id="IPR056810">
    <property type="entry name" value="GNC1-like_N"/>
</dbReference>
<sequence length="2695" mass="293097">MQASESAGSHDPSENTWPQYIKETVLPTITTSSISERTQFLHLLLVRIKRKDLPVELLPVLIHLLFLAYPRYNDRASRLTVLDILKELHAWNASEFLAVIVPNVQKESEKLASKCPDGSYATAASIRFVFLTWVDTLINCVLEGASETPSPFAKPLIACQASLIDGLVDAPKKSVAHGSISDVRRSLRKNASSIPLYFEYLTSTSTTPSYLNSVLLGTVVDVALRLKQKSEVAKSHISTHRDAIIKYYLTNLVSSKQAVPVRCSAAFNDFIQNYVTLDLFKSDFLPTIERLCLRAPEIVFALLVNLVKSLSFDPSPIFSSSLQDPLLNGLRSTSESVRTSAIALFKELARRSKIEEDVLKVVTEMTKLLTTGKVSSPDHRGIFFDCLGNTAAAKSDTVSAKALQGLTTMTAKETNETAVTFGIDAALLHLKVLLASESNSAEVTTSVKAGVAALASPRASLRKTWARGMGELIWNGDYAQGSVKNVSLFLAPLIASFNNIQKAPLTFKDGPLEGYVAVAAAYRLSQSGDASAQQLIKSALVVSPKPSLVLFDKVYTKLTTSEEGVWFVHALEALVAEKGLSEEAKLAIGTGFVYSASASPFADARKEAFRALQRCAAKDPKTVGALIKDSLVRWVSLLETPVKDSTPSLAAANISSDPHIAAYRLSEILSAITTYNADVDQTVMADVATDLLVLSHHEAIASPNKKYDWMSMVQRSRLDPGRLVSEREDRIEQLVMEAASLESTSPLMYKAAMSTISSLVFISPSTMIPTFLSHVEEDLDAKLLDNIGEQEVGIWKHPEGELFVDVLKGMKKQGGADRKPVFDEQKFNRDIRQALASKKKAPTTTSPSTPKLTKDEQATVDAQLTKESNIRKNVQNTYVHLMRGLAIIRALVNGNSEELTSRLVELVRLLLNGVVKRGGPLVGPVAVDTYLALGRCVSDRLDNIREPLALATLRCLDVKEVPENWLEEPLEDLASRVLYRLRFVTEKQALLPSSFAYCFPLLHYILQNGGIVSADKSAADAKEVSQEQVQIAVDILSYHALSGASDSLPRKEMIDSLLSIIKEYPQLAKTARTSLGDLSHSMGETATLDEINTLLGGLLYNESLVRHAALGALEPLELTIIDFSRELWTACYDDDTTNAKLAFELWEDNGMEVEPTYADALLPFVVHQNGFVRQAAGKAIAGAVKLYPDTVTATLNAIYMLYHDKAQPIVPQYNEFGLVIQESLNRQDPADQRFGLSMALKNIAPMMTAADLQPFAEFLIRQEALGDRSGDVRQGMLDAGLAMITAHGAENVHSLIPVFENYLSEPARNSETQDRIRESAVILFGALARHLDASSPKIPSAVQKLIETLKTPSEPVQVAVANCLPGLVKSIPDQVPGLIKDLMDKTFHSNKYSERRGAAYGLAGVIKGRGISSLKEFSVMASLKAAVDDKKDPHAREGAMIAFETLSQTLGRLFEPYVIQILPLLLVCFGDSVTDVRQATADTSRAIMGKLSGHCVKLIMPSLMAGLDDRQWRTKKGSVELLGSMAFLAPKQLSVSLPTIIPRLSDVLTDSHTAVQDAARLALTQFGNVISNPEIQDLVPIMMAALCDPNTKTHPALTALLGTSFVHYIDSPSLALVMPILERGLRERATDIKKKASQIVGNMASLTDQKDLIPYLPRLLPGVKEVLIDPVPDARATAAKALGTLVEKLGETNFPDLVHELVDTLKSDTSGVDRQGAAQGLSEVLAGLGLERLEGLLPEIIINTDSSKAYIREGFISLLVYLPATFGQRFQPYLGRIIPPILMGLADESEYVREASLKAGQMIINNYATKAVDLLLPELERGLFDDNWRIRQSSVQLMGDLLFRITGTSKQAGSGEDEGEEDAPEEFGRSDDIRRKLLEVLGRDRRDRVLASLYIVRADGSAIVRQASLTVWKSLVTNTPRTLREILPTIMSMIIRNLASTSYDRRMVAARTLGDLVRKLGEAVLSEIIPILEAGLESPESDTRQGVCIGLSEIMATAGKVHVTDYVDSIIPAVRKALLDESADVREAAAQAFDTLHQCVGPKAIDEILPSLLANLHTGDKSEYALEGLKEIMAVRSNVVFPVLIPTLIAQPITAFNARALGSLVSVAGTALNRRLTNILAALIQSQIIETDEDTLEALESTICALLQSIDNADGAHTLMMMLFELVKSEDAAKRASGCNILATFCAESTQDISRYVSDWIRVLINLLDDRTHAVVVAALAALNAVTRTVRKDELEGLVQSVRRSVRAVGMAGVDLPGFCLPKGIAPLLPIFLQGLMNGSNSIREASALAIGDLIQRTSADALKPFVTQITGPLIRIVGDRHTGEVKSAILSTLSLLLQKVPAHLKPFLPQLQRTFIKSLTDPTSATVRTRAAAALSILISLQSRVDPLVTELVAGIKSSEAGVKETVMGALESVVSKIGAGMSDVAKRAVMGVVMEGMESSNPESMWLASAKLLGAFCKHQSPEEAGYVIQTQILGENVPLSGAMLAINSVLVESPQLFIETGHVQEVANAALAAIPNPIESSSTAAVLAIGKMITNESYQVDQELMGELIKKLATFLTMDVNVESKRLILVCLRAVSRQTPYLVQPHLHEIVPLMMTSVRERVIPIKLAAERALLFALQLQNDDSVYQTYLGSIDTTASKTLTDYHRRILSKLALNERAKLEQLHGQEDADALEEDAEVNSVGGLNLGTVDDE</sequence>
<dbReference type="InterPro" id="IPR016024">
    <property type="entry name" value="ARM-type_fold"/>
</dbReference>
<dbReference type="Pfam" id="PF12074">
    <property type="entry name" value="Gcn1_N"/>
    <property type="match status" value="1"/>
</dbReference>
<dbReference type="InterPro" id="IPR034085">
    <property type="entry name" value="TOG"/>
</dbReference>
<dbReference type="OrthoDB" id="5148094at2759"/>
<evidence type="ECO:0000256" key="2">
    <source>
        <dbReference type="ARBA" id="ARBA00022737"/>
    </source>
</evidence>
<dbReference type="EMBL" id="BQFW01000003">
    <property type="protein sequence ID" value="GJJ70080.1"/>
    <property type="molecule type" value="Genomic_DNA"/>
</dbReference>
<dbReference type="SUPFAM" id="SSF48371">
    <property type="entry name" value="ARM repeat"/>
    <property type="match status" value="4"/>
</dbReference>
<comment type="caution">
    <text evidence="7">The sequence shown here is derived from an EMBL/GenBank/DDBJ whole genome shotgun (WGS) entry which is preliminary data.</text>
</comment>
<feature type="repeat" description="HEAT" evidence="4">
    <location>
        <begin position="1540"/>
        <end position="1578"/>
    </location>
</feature>
<dbReference type="InterPro" id="IPR057546">
    <property type="entry name" value="HEAT_GCN1"/>
</dbReference>
<comment type="similarity">
    <text evidence="1">Belongs to the GCN1 family.</text>
</comment>
<dbReference type="Gene3D" id="1.25.10.10">
    <property type="entry name" value="Leucine-rich Repeat Variant"/>
    <property type="match status" value="7"/>
</dbReference>
<feature type="region of interest" description="Disordered" evidence="5">
    <location>
        <begin position="836"/>
        <end position="857"/>
    </location>
</feature>
<dbReference type="Pfam" id="PF02985">
    <property type="entry name" value="HEAT"/>
    <property type="match status" value="1"/>
</dbReference>
<gene>
    <name evidence="7" type="ORF">EMPS_02429</name>
</gene>
<evidence type="ECO:0000259" key="6">
    <source>
        <dbReference type="SMART" id="SM01349"/>
    </source>
</evidence>
<feature type="repeat" description="HEAT" evidence="4">
    <location>
        <begin position="1659"/>
        <end position="1697"/>
    </location>
</feature>
<dbReference type="InterPro" id="IPR022716">
    <property type="entry name" value="Gcn1_N"/>
</dbReference>
<evidence type="ECO:0000313" key="8">
    <source>
        <dbReference type="Proteomes" id="UP000827284"/>
    </source>
</evidence>
<accession>A0A9P3H4Q3</accession>
<dbReference type="FunFam" id="1.25.10.10:FF:000090">
    <property type="entry name" value="eIF-2-alpha kinase activator GCN1"/>
    <property type="match status" value="1"/>
</dbReference>
<feature type="domain" description="TOG" evidence="6">
    <location>
        <begin position="1357"/>
        <end position="1599"/>
    </location>
</feature>
<dbReference type="GO" id="GO:0005829">
    <property type="term" value="C:cytosol"/>
    <property type="evidence" value="ECO:0007669"/>
    <property type="project" value="TreeGrafter"/>
</dbReference>
<proteinExistence type="inferred from homology"/>
<dbReference type="GO" id="GO:0030295">
    <property type="term" value="F:protein kinase activator activity"/>
    <property type="evidence" value="ECO:0007669"/>
    <property type="project" value="UniProtKB-ARBA"/>
</dbReference>
<dbReference type="FunFam" id="1.25.10.10:FF:000096">
    <property type="entry name" value="eIF-2-alpha kinase activator gcn1"/>
    <property type="match status" value="1"/>
</dbReference>
<dbReference type="InterPro" id="IPR056809">
    <property type="entry name" value="HEAT_GCN1_fung"/>
</dbReference>
<evidence type="ECO:0000256" key="3">
    <source>
        <dbReference type="ARBA" id="ARBA00072275"/>
    </source>
</evidence>
<keyword evidence="2" id="KW-0677">Repeat</keyword>
<dbReference type="PROSITE" id="PS50077">
    <property type="entry name" value="HEAT_REPEAT"/>
    <property type="match status" value="3"/>
</dbReference>
<dbReference type="Pfam" id="PF24993">
    <property type="entry name" value="GNC1_N"/>
    <property type="match status" value="1"/>
</dbReference>
<dbReference type="Pfam" id="PF13513">
    <property type="entry name" value="HEAT_EZ"/>
    <property type="match status" value="1"/>
</dbReference>
<dbReference type="PANTHER" id="PTHR23346">
    <property type="entry name" value="TRANSLATIONAL ACTIVATOR GCN1-RELATED"/>
    <property type="match status" value="1"/>
</dbReference>
<dbReference type="Pfam" id="PF23271">
    <property type="entry name" value="HEAT_GCN1"/>
    <property type="match status" value="1"/>
</dbReference>
<dbReference type="Pfam" id="PF24984">
    <property type="entry name" value="HEAT_EF3_GNC1"/>
    <property type="match status" value="1"/>
</dbReference>
<reference evidence="7" key="2">
    <citation type="journal article" date="2022" name="Microbiol. Resour. Announc.">
        <title>Whole-Genome Sequence of Entomortierella parvispora E1425, a Mucoromycotan Fungus Associated with Burkholderiaceae-Related Endosymbiotic Bacteria.</title>
        <authorList>
            <person name="Herlambang A."/>
            <person name="Guo Y."/>
            <person name="Takashima Y."/>
            <person name="Narisawa K."/>
            <person name="Ohta H."/>
            <person name="Nishizawa T."/>
        </authorList>
    </citation>
    <scope>NUCLEOTIDE SEQUENCE</scope>
    <source>
        <strain evidence="7">E1425</strain>
    </source>
</reference>
<reference evidence="7" key="1">
    <citation type="submission" date="2021-11" db="EMBL/GenBank/DDBJ databases">
        <authorList>
            <person name="Herlambang A."/>
            <person name="Guo Y."/>
            <person name="Takashima Y."/>
            <person name="Nishizawa T."/>
        </authorList>
    </citation>
    <scope>NUCLEOTIDE SEQUENCE</scope>
    <source>
        <strain evidence="7">E1425</strain>
    </source>
</reference>
<evidence type="ECO:0000313" key="7">
    <source>
        <dbReference type="EMBL" id="GJJ70080.1"/>
    </source>
</evidence>
<evidence type="ECO:0000256" key="1">
    <source>
        <dbReference type="ARBA" id="ARBA00007366"/>
    </source>
</evidence>
<dbReference type="SMART" id="SM01349">
    <property type="entry name" value="TOG"/>
    <property type="match status" value="1"/>
</dbReference>
<dbReference type="Proteomes" id="UP000827284">
    <property type="component" value="Unassembled WGS sequence"/>
</dbReference>
<organism evidence="7 8">
    <name type="scientific">Entomortierella parvispora</name>
    <dbReference type="NCBI Taxonomy" id="205924"/>
    <lineage>
        <taxon>Eukaryota</taxon>
        <taxon>Fungi</taxon>
        <taxon>Fungi incertae sedis</taxon>
        <taxon>Mucoromycota</taxon>
        <taxon>Mortierellomycotina</taxon>
        <taxon>Mortierellomycetes</taxon>
        <taxon>Mortierellales</taxon>
        <taxon>Mortierellaceae</taxon>
        <taxon>Entomortierella</taxon>
    </lineage>
</organism>